<organism evidence="1 2">
    <name type="scientific">Antarcticirhabdus aurantiaca</name>
    <dbReference type="NCBI Taxonomy" id="2606717"/>
    <lineage>
        <taxon>Bacteria</taxon>
        <taxon>Pseudomonadati</taxon>
        <taxon>Pseudomonadota</taxon>
        <taxon>Alphaproteobacteria</taxon>
        <taxon>Hyphomicrobiales</taxon>
        <taxon>Aurantimonadaceae</taxon>
        <taxon>Antarcticirhabdus</taxon>
    </lineage>
</organism>
<sequence length="174" mass="18962">MTMPAVLRSVRRAAARASATFFRILVIFSLLLFCWDAFWRFAVQVAPASFWFEIDRVEILPPGDVVIVWRRSHVGDLPVVSVVELLGEDGSQPCASSGRRVIERDTDRAVVPIDRLLPDCRWDALPNGAYSLMVTASLPAGSATDKSITVQSANEVLVQDGAIVGATSPAEPRP</sequence>
<gene>
    <name evidence="1" type="ORF">OXU80_13715</name>
</gene>
<evidence type="ECO:0000313" key="1">
    <source>
        <dbReference type="EMBL" id="WAJ31188.1"/>
    </source>
</evidence>
<keyword evidence="2" id="KW-1185">Reference proteome</keyword>
<name>A0ACD4NWT8_9HYPH</name>
<dbReference type="Proteomes" id="UP001163223">
    <property type="component" value="Chromosome"/>
</dbReference>
<accession>A0ACD4NWT8</accession>
<proteinExistence type="predicted"/>
<protein>
    <submittedName>
        <fullName evidence="1">Uncharacterized protein</fullName>
    </submittedName>
</protein>
<reference evidence="1" key="1">
    <citation type="submission" date="2022-11" db="EMBL/GenBank/DDBJ databases">
        <title>beta-Carotene-producing bacterium, Jeongeuplla avenae sp. nov., alleviates the salt stress of Arabidopsis seedlings.</title>
        <authorList>
            <person name="Jiang L."/>
            <person name="Lee J."/>
        </authorList>
    </citation>
    <scope>NUCLEOTIDE SEQUENCE</scope>
    <source>
        <strain evidence="1">DY_R2A_6</strain>
    </source>
</reference>
<evidence type="ECO:0000313" key="2">
    <source>
        <dbReference type="Proteomes" id="UP001163223"/>
    </source>
</evidence>
<dbReference type="EMBL" id="CP113520">
    <property type="protein sequence ID" value="WAJ31188.1"/>
    <property type="molecule type" value="Genomic_DNA"/>
</dbReference>